<feature type="transmembrane region" description="Helical" evidence="1">
    <location>
        <begin position="147"/>
        <end position="172"/>
    </location>
</feature>
<dbReference type="RefSeq" id="WP_076614382.1">
    <property type="nucleotide sequence ID" value="NZ_CP019323.1"/>
</dbReference>
<keyword evidence="1" id="KW-0472">Membrane</keyword>
<evidence type="ECO:0000313" key="3">
    <source>
        <dbReference type="Proteomes" id="UP000187499"/>
    </source>
</evidence>
<feature type="transmembrane region" description="Helical" evidence="1">
    <location>
        <begin position="113"/>
        <end position="135"/>
    </location>
</feature>
<dbReference type="STRING" id="1847728.BTM29_04585"/>
<dbReference type="OrthoDB" id="2292058at2"/>
<keyword evidence="3" id="KW-1185">Reference proteome</keyword>
<accession>A0A1P8Q1Z3</accession>
<dbReference type="KEGG" id="lalw:BTM29_04585"/>
<dbReference type="EMBL" id="CP019323">
    <property type="protein sequence ID" value="APX71878.1"/>
    <property type="molecule type" value="Genomic_DNA"/>
</dbReference>
<organism evidence="2 3">
    <name type="scientific">Companilactobacillus allii</name>
    <dbReference type="NCBI Taxonomy" id="1847728"/>
    <lineage>
        <taxon>Bacteria</taxon>
        <taxon>Bacillati</taxon>
        <taxon>Bacillota</taxon>
        <taxon>Bacilli</taxon>
        <taxon>Lactobacillales</taxon>
        <taxon>Lactobacillaceae</taxon>
        <taxon>Companilactobacillus</taxon>
    </lineage>
</organism>
<keyword evidence="1" id="KW-0812">Transmembrane</keyword>
<protein>
    <submittedName>
        <fullName evidence="2">Uncharacterized protein</fullName>
    </submittedName>
</protein>
<feature type="transmembrane region" description="Helical" evidence="1">
    <location>
        <begin position="7"/>
        <end position="34"/>
    </location>
</feature>
<feature type="transmembrane region" description="Helical" evidence="1">
    <location>
        <begin position="192"/>
        <end position="215"/>
    </location>
</feature>
<gene>
    <name evidence="2" type="ORF">BTM29_04585</name>
</gene>
<evidence type="ECO:0000313" key="2">
    <source>
        <dbReference type="EMBL" id="APX71878.1"/>
    </source>
</evidence>
<name>A0A1P8Q1Z3_9LACO</name>
<keyword evidence="1" id="KW-1133">Transmembrane helix</keyword>
<dbReference type="Proteomes" id="UP000187499">
    <property type="component" value="Chromosome"/>
</dbReference>
<dbReference type="AlphaFoldDB" id="A0A1P8Q1Z3"/>
<evidence type="ECO:0000256" key="1">
    <source>
        <dbReference type="SAM" id="Phobius"/>
    </source>
</evidence>
<feature type="transmembrane region" description="Helical" evidence="1">
    <location>
        <begin position="46"/>
        <end position="65"/>
    </location>
</feature>
<proteinExistence type="predicted"/>
<feature type="transmembrane region" description="Helical" evidence="1">
    <location>
        <begin position="86"/>
        <end position="107"/>
    </location>
</feature>
<reference evidence="3" key="1">
    <citation type="submission" date="2016-12" db="EMBL/GenBank/DDBJ databases">
        <authorList>
            <person name="Jung M.Y."/>
            <person name="Lee S.H."/>
        </authorList>
    </citation>
    <scope>NUCLEOTIDE SEQUENCE [LARGE SCALE GENOMIC DNA]</scope>
    <source>
        <strain evidence="3">WiKim39</strain>
    </source>
</reference>
<sequence length="221" mass="25029">MKVKVLLINFINLILRNFLYPTLLMIFLSFELAINSLLELNMNQKFGLLVIGVFFVSLLTSMNFLKNDAAVNRYLFQKINNYWLYFLMQVLTLTIVAIFSAIVMSIFSFTFSINSIVAILPLATTGLVGVGIAFICKPQWNNHPYIAQIGIVVFVYIALAGTGDNILNYIQWFIPPVSKVITIFQEQSSIRALIPVSIQQLVYSCVLIILSGTFYEKKMSN</sequence>